<dbReference type="SUPFAM" id="SSF52540">
    <property type="entry name" value="P-loop containing nucleoside triphosphate hydrolases"/>
    <property type="match status" value="1"/>
</dbReference>
<dbReference type="GO" id="GO:0043752">
    <property type="term" value="F:adenosylcobinamide kinase activity"/>
    <property type="evidence" value="ECO:0007669"/>
    <property type="project" value="UniProtKB-EC"/>
</dbReference>
<dbReference type="Gene3D" id="3.40.50.300">
    <property type="entry name" value="P-loop containing nucleotide triphosphate hydrolases"/>
    <property type="match status" value="1"/>
</dbReference>
<proteinExistence type="inferred from homology"/>
<evidence type="ECO:0000256" key="4">
    <source>
        <dbReference type="ARBA" id="ARBA00003889"/>
    </source>
</evidence>
<evidence type="ECO:0000256" key="19">
    <source>
        <dbReference type="PIRSR" id="PIRSR006135-2"/>
    </source>
</evidence>
<evidence type="ECO:0000256" key="2">
    <source>
        <dbReference type="ARBA" id="ARBA00000711"/>
    </source>
</evidence>
<evidence type="ECO:0000256" key="18">
    <source>
        <dbReference type="PIRSR" id="PIRSR006135-1"/>
    </source>
</evidence>
<evidence type="ECO:0000256" key="13">
    <source>
        <dbReference type="ARBA" id="ARBA00022777"/>
    </source>
</evidence>
<keyword evidence="21" id="KW-1185">Reference proteome</keyword>
<dbReference type="RefSeq" id="WP_094887114.1">
    <property type="nucleotide sequence ID" value="NZ_NPMS01000011.1"/>
</dbReference>
<evidence type="ECO:0000256" key="3">
    <source>
        <dbReference type="ARBA" id="ARBA00001522"/>
    </source>
</evidence>
<dbReference type="GO" id="GO:0008820">
    <property type="term" value="F:cobinamide phosphate guanylyltransferase activity"/>
    <property type="evidence" value="ECO:0007669"/>
    <property type="project" value="UniProtKB-EC"/>
</dbReference>
<dbReference type="UniPathway" id="UPA00148">
    <property type="reaction ID" value="UER00236"/>
</dbReference>
<dbReference type="EC" id="2.7.7.62" evidence="9"/>
<dbReference type="GO" id="GO:0009236">
    <property type="term" value="P:cobalamin biosynthetic process"/>
    <property type="evidence" value="ECO:0007669"/>
    <property type="project" value="UniProtKB-UniPathway"/>
</dbReference>
<evidence type="ECO:0000313" key="20">
    <source>
        <dbReference type="EMBL" id="OZU87325.1"/>
    </source>
</evidence>
<evidence type="ECO:0000256" key="14">
    <source>
        <dbReference type="ARBA" id="ARBA00022840"/>
    </source>
</evidence>
<organism evidence="20 21">
    <name type="scientific">Virgibacillus indicus</name>
    <dbReference type="NCBI Taxonomy" id="2024554"/>
    <lineage>
        <taxon>Bacteria</taxon>
        <taxon>Bacillati</taxon>
        <taxon>Bacillota</taxon>
        <taxon>Bacilli</taxon>
        <taxon>Bacillales</taxon>
        <taxon>Bacillaceae</taxon>
        <taxon>Virgibacillus</taxon>
    </lineage>
</organism>
<gene>
    <name evidence="20" type="ORF">CIL03_17185</name>
</gene>
<evidence type="ECO:0000313" key="21">
    <source>
        <dbReference type="Proteomes" id="UP000216498"/>
    </source>
</evidence>
<dbReference type="GO" id="GO:0005524">
    <property type="term" value="F:ATP binding"/>
    <property type="evidence" value="ECO:0007669"/>
    <property type="project" value="UniProtKB-KW"/>
</dbReference>
<keyword evidence="15 19" id="KW-0342">GTP-binding</keyword>
<dbReference type="OrthoDB" id="9799422at2"/>
<keyword evidence="11" id="KW-0808">Transferase</keyword>
<keyword evidence="10" id="KW-0169">Cobalamin biosynthesis</keyword>
<feature type="binding site" evidence="19">
    <location>
        <position position="92"/>
    </location>
    <ligand>
        <name>GTP</name>
        <dbReference type="ChEBI" id="CHEBI:37565"/>
    </ligand>
</feature>
<feature type="binding site" evidence="19">
    <location>
        <position position="71"/>
    </location>
    <ligand>
        <name>GTP</name>
        <dbReference type="ChEBI" id="CHEBI:37565"/>
    </ligand>
</feature>
<dbReference type="CDD" id="cd00544">
    <property type="entry name" value="CobU"/>
    <property type="match status" value="1"/>
</dbReference>
<comment type="pathway">
    <text evidence="5">Cofactor biosynthesis; adenosylcobalamin biosynthesis; adenosylcobalamin from cob(II)yrinate a,c-diamide: step 6/7.</text>
</comment>
<comment type="catalytic activity">
    <reaction evidence="3">
        <text>adenosylcob(III)inamide + GTP = adenosylcob(III)inamide phosphate + GDP + H(+)</text>
        <dbReference type="Rhea" id="RHEA:15765"/>
        <dbReference type="ChEBI" id="CHEBI:2480"/>
        <dbReference type="ChEBI" id="CHEBI:15378"/>
        <dbReference type="ChEBI" id="CHEBI:37565"/>
        <dbReference type="ChEBI" id="CHEBI:58189"/>
        <dbReference type="ChEBI" id="CHEBI:58502"/>
        <dbReference type="EC" id="2.7.1.156"/>
    </reaction>
</comment>
<feature type="active site" description="GMP-histidine intermediate" evidence="18">
    <location>
        <position position="56"/>
    </location>
</feature>
<comment type="pathway">
    <text evidence="6">Cofactor biosynthesis; adenosylcobalamin biosynthesis; adenosylcobalamin from cob(II)yrinate a,c-diamide: step 5/7.</text>
</comment>
<dbReference type="EMBL" id="NPMS01000011">
    <property type="protein sequence ID" value="OZU87325.1"/>
    <property type="molecule type" value="Genomic_DNA"/>
</dbReference>
<dbReference type="PANTHER" id="PTHR34848:SF1">
    <property type="entry name" value="BIFUNCTIONAL ADENOSYLCOBALAMIN BIOSYNTHESIS PROTEIN COBU"/>
    <property type="match status" value="1"/>
</dbReference>
<name>A0A265N670_9BACI</name>
<protein>
    <recommendedName>
        <fullName evidence="16">Adenosylcobinamide kinase</fullName>
        <ecNumber evidence="8">2.7.1.156</ecNumber>
        <ecNumber evidence="9">2.7.7.62</ecNumber>
    </recommendedName>
    <alternativeName>
        <fullName evidence="17">Adenosylcobinamide-phosphate guanylyltransferase</fullName>
    </alternativeName>
</protein>
<evidence type="ECO:0000256" key="10">
    <source>
        <dbReference type="ARBA" id="ARBA00022573"/>
    </source>
</evidence>
<accession>A0A265N670</accession>
<dbReference type="PANTHER" id="PTHR34848">
    <property type="match status" value="1"/>
</dbReference>
<dbReference type="AlphaFoldDB" id="A0A265N670"/>
<evidence type="ECO:0000256" key="11">
    <source>
        <dbReference type="ARBA" id="ARBA00022679"/>
    </source>
</evidence>
<dbReference type="Pfam" id="PF02283">
    <property type="entry name" value="CobU"/>
    <property type="match status" value="1"/>
</dbReference>
<evidence type="ECO:0000256" key="9">
    <source>
        <dbReference type="ARBA" id="ARBA00012523"/>
    </source>
</evidence>
<keyword evidence="13" id="KW-0418">Kinase</keyword>
<evidence type="ECO:0000256" key="5">
    <source>
        <dbReference type="ARBA" id="ARBA00004692"/>
    </source>
</evidence>
<comment type="caution">
    <text evidence="20">The sequence shown here is derived from an EMBL/GenBank/DDBJ whole genome shotgun (WGS) entry which is preliminary data.</text>
</comment>
<reference evidence="20 21" key="1">
    <citation type="submission" date="2017-08" db="EMBL/GenBank/DDBJ databases">
        <title>Virgibacillus indicus sp. nov. and Virgibacillus profoundi sp. nov, two moderately halophilic bacteria isolated from marine sediment by using the Microfluidic Streak Plate.</title>
        <authorList>
            <person name="Xu B."/>
            <person name="Hu B."/>
            <person name="Wang J."/>
            <person name="Zhu Y."/>
            <person name="Huang L."/>
            <person name="Du W."/>
            <person name="Huang Y."/>
        </authorList>
    </citation>
    <scope>NUCLEOTIDE SEQUENCE [LARGE SCALE GENOMIC DNA]</scope>
    <source>
        <strain evidence="20 21">IO3-P2-C2</strain>
    </source>
</reference>
<evidence type="ECO:0000256" key="16">
    <source>
        <dbReference type="ARBA" id="ARBA00029570"/>
    </source>
</evidence>
<evidence type="ECO:0000256" key="15">
    <source>
        <dbReference type="ARBA" id="ARBA00023134"/>
    </source>
</evidence>
<comment type="similarity">
    <text evidence="7">Belongs to the CobU/CobP family.</text>
</comment>
<evidence type="ECO:0000256" key="1">
    <source>
        <dbReference type="ARBA" id="ARBA00000312"/>
    </source>
</evidence>
<evidence type="ECO:0000256" key="6">
    <source>
        <dbReference type="ARBA" id="ARBA00005159"/>
    </source>
</evidence>
<evidence type="ECO:0000256" key="12">
    <source>
        <dbReference type="ARBA" id="ARBA00022741"/>
    </source>
</evidence>
<feature type="binding site" evidence="19">
    <location>
        <begin position="40"/>
        <end position="42"/>
    </location>
    <ligand>
        <name>GTP</name>
        <dbReference type="ChEBI" id="CHEBI:37565"/>
    </ligand>
</feature>
<dbReference type="EC" id="2.7.1.156" evidence="8"/>
<dbReference type="InterPro" id="IPR027417">
    <property type="entry name" value="P-loop_NTPase"/>
</dbReference>
<dbReference type="InterPro" id="IPR003203">
    <property type="entry name" value="CobU/CobP"/>
</dbReference>
<evidence type="ECO:0000256" key="17">
    <source>
        <dbReference type="ARBA" id="ARBA00030571"/>
    </source>
</evidence>
<comment type="catalytic activity">
    <reaction evidence="1">
        <text>adenosylcob(III)inamide + ATP = adenosylcob(III)inamide phosphate + ADP + H(+)</text>
        <dbReference type="Rhea" id="RHEA:15769"/>
        <dbReference type="ChEBI" id="CHEBI:2480"/>
        <dbReference type="ChEBI" id="CHEBI:15378"/>
        <dbReference type="ChEBI" id="CHEBI:30616"/>
        <dbReference type="ChEBI" id="CHEBI:58502"/>
        <dbReference type="ChEBI" id="CHEBI:456216"/>
        <dbReference type="EC" id="2.7.1.156"/>
    </reaction>
</comment>
<feature type="binding site" evidence="19">
    <location>
        <begin position="11"/>
        <end position="18"/>
    </location>
    <ligand>
        <name>GTP</name>
        <dbReference type="ChEBI" id="CHEBI:37565"/>
    </ligand>
</feature>
<comment type="catalytic activity">
    <reaction evidence="2">
        <text>adenosylcob(III)inamide phosphate + GTP + H(+) = adenosylcob(III)inamide-GDP + diphosphate</text>
        <dbReference type="Rhea" id="RHEA:22712"/>
        <dbReference type="ChEBI" id="CHEBI:15378"/>
        <dbReference type="ChEBI" id="CHEBI:33019"/>
        <dbReference type="ChEBI" id="CHEBI:37565"/>
        <dbReference type="ChEBI" id="CHEBI:58502"/>
        <dbReference type="ChEBI" id="CHEBI:60487"/>
        <dbReference type="EC" id="2.7.7.62"/>
    </reaction>
</comment>
<sequence length="192" mass="21886">METASITFITGGVRSGKSSFAEKTAVKKALEIDGGLHYIATSKSADEEMEERIRNHQKDRNESGYLWNTWEQPVNIESLAFYFKKNDVILLDCLTTLLSNELFSQDTGWSDTYSKKDEVFNRIWNGIKAIEKNCHHLILVSNEVFFDPLHEETELLFTYCQLMGKLHQQIVSTAENAYLVEAAIPLLMKGAK</sequence>
<evidence type="ECO:0000256" key="8">
    <source>
        <dbReference type="ARBA" id="ARBA00012016"/>
    </source>
</evidence>
<dbReference type="PIRSF" id="PIRSF006135">
    <property type="entry name" value="CobU"/>
    <property type="match status" value="1"/>
</dbReference>
<keyword evidence="14" id="KW-0067">ATP-binding</keyword>
<keyword evidence="12 19" id="KW-0547">Nucleotide-binding</keyword>
<dbReference type="Proteomes" id="UP000216498">
    <property type="component" value="Unassembled WGS sequence"/>
</dbReference>
<evidence type="ECO:0000256" key="7">
    <source>
        <dbReference type="ARBA" id="ARBA00007490"/>
    </source>
</evidence>
<comment type="function">
    <text evidence="4">Catalyzes ATP-dependent phosphorylation of adenosylcobinamide and addition of GMP to adenosylcobinamide phosphate.</text>
</comment>
<dbReference type="GO" id="GO:0005525">
    <property type="term" value="F:GTP binding"/>
    <property type="evidence" value="ECO:0007669"/>
    <property type="project" value="UniProtKB-KW"/>
</dbReference>